<feature type="transmembrane region" description="Helical" evidence="1">
    <location>
        <begin position="66"/>
        <end position="98"/>
    </location>
</feature>
<accession>A0A6J6BA51</accession>
<dbReference type="EMBL" id="CAEZSE010000096">
    <property type="protein sequence ID" value="CAB4536020.1"/>
    <property type="molecule type" value="Genomic_DNA"/>
</dbReference>
<name>A0A6J6BA51_9ZZZZ</name>
<evidence type="ECO:0000256" key="1">
    <source>
        <dbReference type="SAM" id="Phobius"/>
    </source>
</evidence>
<feature type="transmembrane region" description="Helical" evidence="1">
    <location>
        <begin position="110"/>
        <end position="128"/>
    </location>
</feature>
<keyword evidence="1" id="KW-0812">Transmembrane</keyword>
<keyword evidence="1" id="KW-1133">Transmembrane helix</keyword>
<dbReference type="InterPro" id="IPR036514">
    <property type="entry name" value="SGNH_hydro_sf"/>
</dbReference>
<keyword evidence="1" id="KW-0472">Membrane</keyword>
<protein>
    <submittedName>
        <fullName evidence="2">Unannotated protein</fullName>
    </submittedName>
</protein>
<evidence type="ECO:0000313" key="2">
    <source>
        <dbReference type="EMBL" id="CAB4536020.1"/>
    </source>
</evidence>
<sequence length="471" mass="53079">MNLSTMLLSLKNNMRIYVAAFLAAIPEIYAIEGYRSFPFYFVAGLLILLIAHRLRVNKPSQWGIDCAALSIFFVVFGNFGFSSMLWVLWITLIGFVFLRSKPDFKILKVFAINLILFVTLFSVVELPLRISENPDDHPNFNLGVESKSQNFVRLNEKSYFKKALEQSKNDSSVLGPNKEFIDVMTEQIKSSGDLVFLDDYPGNYIKIKSGQRLTVGSTGIRQKRVLVFGGSTVFCAEVPDSMTIPSQLQKIILDNKFDIDVLNYGIPGIRIENQFQILETIQDLGPGDTVVFYDGINDLNTVFRLGLESNKSVIPLGFVKEVAAWVESHSLLARGLISGYIDSSGISKNFLSTDAENEVADLWVKNDEAAREYVKSKGASFVHILQPNWVTYQGGVEATKDNKRWSDMKTIQNYFEKYSTPVTKIENFTKKLDGLTSTPYIDWAHLDEIGNKKIAEEMFAVLEPLLVAKDK</sequence>
<gene>
    <name evidence="2" type="ORF">UFOPK1353_00665</name>
</gene>
<organism evidence="2">
    <name type="scientific">freshwater metagenome</name>
    <dbReference type="NCBI Taxonomy" id="449393"/>
    <lineage>
        <taxon>unclassified sequences</taxon>
        <taxon>metagenomes</taxon>
        <taxon>ecological metagenomes</taxon>
    </lineage>
</organism>
<feature type="transmembrane region" description="Helical" evidence="1">
    <location>
        <begin position="12"/>
        <end position="31"/>
    </location>
</feature>
<dbReference type="SUPFAM" id="SSF52266">
    <property type="entry name" value="SGNH hydrolase"/>
    <property type="match status" value="1"/>
</dbReference>
<dbReference type="AlphaFoldDB" id="A0A6J6BA51"/>
<reference evidence="2" key="1">
    <citation type="submission" date="2020-05" db="EMBL/GenBank/DDBJ databases">
        <authorList>
            <person name="Chiriac C."/>
            <person name="Salcher M."/>
            <person name="Ghai R."/>
            <person name="Kavagutti S V."/>
        </authorList>
    </citation>
    <scope>NUCLEOTIDE SEQUENCE</scope>
</reference>
<proteinExistence type="predicted"/>
<feature type="transmembrane region" description="Helical" evidence="1">
    <location>
        <begin position="37"/>
        <end position="54"/>
    </location>
</feature>
<dbReference type="Gene3D" id="3.40.50.1110">
    <property type="entry name" value="SGNH hydrolase"/>
    <property type="match status" value="1"/>
</dbReference>